<evidence type="ECO:0000313" key="3">
    <source>
        <dbReference type="Proteomes" id="UP001064632"/>
    </source>
</evidence>
<dbReference type="InterPro" id="IPR050708">
    <property type="entry name" value="T6SS_VgrG/RHS"/>
</dbReference>
<feature type="compositionally biased region" description="Basic and acidic residues" evidence="1">
    <location>
        <begin position="272"/>
        <end position="284"/>
    </location>
</feature>
<protein>
    <submittedName>
        <fullName evidence="2">RHS repeat-associated core domain-containing protein</fullName>
    </submittedName>
</protein>
<dbReference type="RefSeq" id="WP_261695176.1">
    <property type="nucleotide sequence ID" value="NZ_CP104694.1"/>
</dbReference>
<accession>A0ABY6BEP6</accession>
<proteinExistence type="predicted"/>
<dbReference type="InterPro" id="IPR022385">
    <property type="entry name" value="Rhs_assc_core"/>
</dbReference>
<dbReference type="PANTHER" id="PTHR32305">
    <property type="match status" value="1"/>
</dbReference>
<dbReference type="EMBL" id="CP104694">
    <property type="protein sequence ID" value="UXI68214.1"/>
    <property type="molecule type" value="Genomic_DNA"/>
</dbReference>
<organism evidence="2 3">
    <name type="scientific">Tahibacter amnicola</name>
    <dbReference type="NCBI Taxonomy" id="2976241"/>
    <lineage>
        <taxon>Bacteria</taxon>
        <taxon>Pseudomonadati</taxon>
        <taxon>Pseudomonadota</taxon>
        <taxon>Gammaproteobacteria</taxon>
        <taxon>Lysobacterales</taxon>
        <taxon>Rhodanobacteraceae</taxon>
        <taxon>Tahibacter</taxon>
    </lineage>
</organism>
<dbReference type="Proteomes" id="UP001064632">
    <property type="component" value="Chromosome"/>
</dbReference>
<evidence type="ECO:0000313" key="2">
    <source>
        <dbReference type="EMBL" id="UXI68214.1"/>
    </source>
</evidence>
<name>A0ABY6BEP6_9GAMM</name>
<dbReference type="NCBIfam" id="TIGR03696">
    <property type="entry name" value="Rhs_assc_core"/>
    <property type="match status" value="1"/>
</dbReference>
<dbReference type="Gene3D" id="2.180.10.10">
    <property type="entry name" value="RHS repeat-associated core"/>
    <property type="match status" value="1"/>
</dbReference>
<dbReference type="PANTHER" id="PTHR32305:SF15">
    <property type="entry name" value="PROTEIN RHSA-RELATED"/>
    <property type="match status" value="1"/>
</dbReference>
<reference evidence="2" key="1">
    <citation type="submission" date="2022-09" db="EMBL/GenBank/DDBJ databases">
        <title>Tahibacter sp. nov., isolated from a fresh water.</title>
        <authorList>
            <person name="Baek J.H."/>
            <person name="Lee J.K."/>
            <person name="Kim J.M."/>
            <person name="Jeon C.O."/>
        </authorList>
    </citation>
    <scope>NUCLEOTIDE SEQUENCE</scope>
    <source>
        <strain evidence="2">W38</strain>
    </source>
</reference>
<keyword evidence="3" id="KW-1185">Reference proteome</keyword>
<evidence type="ECO:0000256" key="1">
    <source>
        <dbReference type="SAM" id="MobiDB-lite"/>
    </source>
</evidence>
<gene>
    <name evidence="2" type="ORF">N4264_00750</name>
</gene>
<sequence length="294" mass="32516">MHYVYGAGGQLLRSGTSEAPSSVEYLYLDEIPVAQLDLTGINYLETDHLGTPRVAASAASNAQTWRWDFLTTAFGEHPPVEGSTSVSLRYPGQVFDSESGLHYNYFRNYDPTVGRYVESDPIGLRDGVSTYSYVRGRPSTLVDTLGLFSIQQKCPECSDTWHANLDKDIANSCVVGTARIKEDSLRKCVELRCKTGKVKVHCKAPYPGYYDCPDPKKDPDKPYEHDVINISAYDLATDKPTTGLGESAIHEWAHSCNWGHVDTGLGVPARKKSVDPEASQDQRCRPSLPMGEFL</sequence>
<feature type="region of interest" description="Disordered" evidence="1">
    <location>
        <begin position="267"/>
        <end position="294"/>
    </location>
</feature>